<feature type="region of interest" description="Disordered" evidence="6">
    <location>
        <begin position="562"/>
        <end position="629"/>
    </location>
</feature>
<evidence type="ECO:0000256" key="6">
    <source>
        <dbReference type="SAM" id="MobiDB-lite"/>
    </source>
</evidence>
<dbReference type="PROSITE" id="PS50102">
    <property type="entry name" value="RRM"/>
    <property type="match status" value="1"/>
</dbReference>
<dbReference type="Pfam" id="PF00076">
    <property type="entry name" value="RRM_1"/>
    <property type="match status" value="1"/>
</dbReference>
<feature type="domain" description="RRM" evidence="7">
    <location>
        <begin position="495"/>
        <end position="568"/>
    </location>
</feature>
<dbReference type="Proteomes" id="UP001175261">
    <property type="component" value="Unassembled WGS sequence"/>
</dbReference>
<feature type="compositionally biased region" description="Basic and acidic residues" evidence="6">
    <location>
        <begin position="27"/>
        <end position="50"/>
    </location>
</feature>
<feature type="compositionally biased region" description="Polar residues" evidence="6">
    <location>
        <begin position="1"/>
        <end position="24"/>
    </location>
</feature>
<dbReference type="CDD" id="cd00590">
    <property type="entry name" value="RRM_SF"/>
    <property type="match status" value="1"/>
</dbReference>
<dbReference type="GO" id="GO:0005730">
    <property type="term" value="C:nucleolus"/>
    <property type="evidence" value="ECO:0007669"/>
    <property type="project" value="TreeGrafter"/>
</dbReference>
<evidence type="ECO:0000256" key="5">
    <source>
        <dbReference type="PROSITE-ProRule" id="PRU00176"/>
    </source>
</evidence>
<evidence type="ECO:0000256" key="3">
    <source>
        <dbReference type="ARBA" id="ARBA00023161"/>
    </source>
</evidence>
<proteinExistence type="inferred from homology"/>
<keyword evidence="9" id="KW-1185">Reference proteome</keyword>
<dbReference type="CDD" id="cd12455">
    <property type="entry name" value="RRM_like_Smg4_UPF3"/>
    <property type="match status" value="1"/>
</dbReference>
<evidence type="ECO:0000256" key="1">
    <source>
        <dbReference type="ARBA" id="ARBA00004123"/>
    </source>
</evidence>
<feature type="compositionally biased region" description="Low complexity" evidence="6">
    <location>
        <begin position="369"/>
        <end position="403"/>
    </location>
</feature>
<dbReference type="InterPro" id="IPR039722">
    <property type="entry name" value="Upf3"/>
</dbReference>
<evidence type="ECO:0000259" key="7">
    <source>
        <dbReference type="PROSITE" id="PS50102"/>
    </source>
</evidence>
<evidence type="ECO:0000313" key="8">
    <source>
        <dbReference type="EMBL" id="KAK0387957.1"/>
    </source>
</evidence>
<dbReference type="Gene3D" id="3.30.70.330">
    <property type="match status" value="2"/>
</dbReference>
<gene>
    <name evidence="8" type="ORF">NLU13_4201</name>
</gene>
<dbReference type="Pfam" id="PF03467">
    <property type="entry name" value="Smg4_UPF3"/>
    <property type="match status" value="1"/>
</dbReference>
<feature type="region of interest" description="Disordered" evidence="6">
    <location>
        <begin position="1"/>
        <end position="70"/>
    </location>
</feature>
<dbReference type="GO" id="GO:0000184">
    <property type="term" value="P:nuclear-transcribed mRNA catabolic process, nonsense-mediated decay"/>
    <property type="evidence" value="ECO:0007669"/>
    <property type="project" value="UniProtKB-KW"/>
</dbReference>
<feature type="compositionally biased region" description="Basic and acidic residues" evidence="6">
    <location>
        <begin position="344"/>
        <end position="354"/>
    </location>
</feature>
<keyword evidence="5" id="KW-0694">RNA-binding</keyword>
<comment type="similarity">
    <text evidence="2">Belongs to the RENT3 family.</text>
</comment>
<dbReference type="GO" id="GO:0005737">
    <property type="term" value="C:cytoplasm"/>
    <property type="evidence" value="ECO:0007669"/>
    <property type="project" value="TreeGrafter"/>
</dbReference>
<name>A0AA39GL02_SARSR</name>
<accession>A0AA39GL02</accession>
<dbReference type="EMBL" id="JAPDFR010000003">
    <property type="protein sequence ID" value="KAK0387957.1"/>
    <property type="molecule type" value="Genomic_DNA"/>
</dbReference>
<feature type="compositionally biased region" description="Basic and acidic residues" evidence="6">
    <location>
        <begin position="287"/>
        <end position="300"/>
    </location>
</feature>
<dbReference type="GO" id="GO:0003729">
    <property type="term" value="F:mRNA binding"/>
    <property type="evidence" value="ECO:0007669"/>
    <property type="project" value="TreeGrafter"/>
</dbReference>
<keyword evidence="3" id="KW-0866">Nonsense-mediated mRNA decay</keyword>
<dbReference type="AlphaFoldDB" id="A0AA39GL02"/>
<dbReference type="PANTHER" id="PTHR13112:SF0">
    <property type="entry name" value="FI21285P1"/>
    <property type="match status" value="1"/>
</dbReference>
<dbReference type="InterPro" id="IPR035979">
    <property type="entry name" value="RBD_domain_sf"/>
</dbReference>
<dbReference type="InterPro" id="IPR005120">
    <property type="entry name" value="UPF3_dom"/>
</dbReference>
<feature type="compositionally biased region" description="Polar residues" evidence="6">
    <location>
        <begin position="611"/>
        <end position="629"/>
    </location>
</feature>
<dbReference type="InterPro" id="IPR000504">
    <property type="entry name" value="RRM_dom"/>
</dbReference>
<evidence type="ECO:0000313" key="9">
    <source>
        <dbReference type="Proteomes" id="UP001175261"/>
    </source>
</evidence>
<comment type="caution">
    <text evidence="8">The sequence shown here is derived from an EMBL/GenBank/DDBJ whole genome shotgun (WGS) entry which is preliminary data.</text>
</comment>
<dbReference type="SUPFAM" id="SSF54928">
    <property type="entry name" value="RNA-binding domain, RBD"/>
    <property type="match status" value="2"/>
</dbReference>
<dbReference type="PANTHER" id="PTHR13112">
    <property type="entry name" value="UPF3 REGULATOR OF NONSENSE TRANSCRIPTS-LIKE PROTEIN"/>
    <property type="match status" value="1"/>
</dbReference>
<keyword evidence="4" id="KW-0539">Nucleus</keyword>
<reference evidence="8" key="1">
    <citation type="submission" date="2022-10" db="EMBL/GenBank/DDBJ databases">
        <title>Determination and structural analysis of whole genome sequence of Sarocladium strictum F4-1.</title>
        <authorList>
            <person name="Hu L."/>
            <person name="Jiang Y."/>
        </authorList>
    </citation>
    <scope>NUCLEOTIDE SEQUENCE</scope>
    <source>
        <strain evidence="8">F4-1</strain>
    </source>
</reference>
<sequence length="629" mass="64812">MSTTAPQLLSRKTNGAPSSGQPTGQAKGKESQKKSSSRGGRDRTGNDHGQSRNSRRAPSSGEKVVVRRLPPGMTETEFTTILGSEWAVGKGLVDWFYYAPGKVSSDAAKPSLPARAYLHLTKKDSTMALNEVVRSATWEDAKSTFTSPSLIAPPALEFAIYKKVPNAKKRTDARQGTIDQDPEFMAFLEGLANPAPAAEAEETDDAAKADTKVTTTPLVEYLKEKKANKGRDSGKGSKHSRQESGTGKGKGAAKDDEASSRKKGRDAKGEKSNKPTKDNVKILTKKSASEKTTETSEKPDSASFPASANGGDAPKSRRAGIAAAARLLQRDLGLSPGSAHRRARQDAAKADSDGGKAPTTPGAKSDTASSTNEPVETPTTPTDTAPRASSAASSAPTSAPTVPKNTSGGRRNRGGRNADKTKVVDATSGANPTPANPPIILKKKPEPEVTTAETIKETAMVETSSTAAPNKPATKASSAKSAGNKKSGSITPGATRGFVKHANSSQGVTESVLREALQAFGAVASLELDKRKGFAYVEFADHDSLVKAASASPITVAQGAVQVMERKDKKPAPTAGASGSASPSTTADKPSGGRARRGRGGGGGKNNAGNSVSKEGGQQSAANATASGG</sequence>
<feature type="compositionally biased region" description="Basic and acidic residues" evidence="6">
    <location>
        <begin position="252"/>
        <end position="280"/>
    </location>
</feature>
<feature type="region of interest" description="Disordered" evidence="6">
    <location>
        <begin position="219"/>
        <end position="508"/>
    </location>
</feature>
<organism evidence="8 9">
    <name type="scientific">Sarocladium strictum</name>
    <name type="common">Black bundle disease fungus</name>
    <name type="synonym">Acremonium strictum</name>
    <dbReference type="NCBI Taxonomy" id="5046"/>
    <lineage>
        <taxon>Eukaryota</taxon>
        <taxon>Fungi</taxon>
        <taxon>Dikarya</taxon>
        <taxon>Ascomycota</taxon>
        <taxon>Pezizomycotina</taxon>
        <taxon>Sordariomycetes</taxon>
        <taxon>Hypocreomycetidae</taxon>
        <taxon>Hypocreales</taxon>
        <taxon>Sarocladiaceae</taxon>
        <taxon>Sarocladium</taxon>
    </lineage>
</organism>
<evidence type="ECO:0000256" key="4">
    <source>
        <dbReference type="ARBA" id="ARBA00023242"/>
    </source>
</evidence>
<feature type="compositionally biased region" description="Basic and acidic residues" evidence="6">
    <location>
        <begin position="221"/>
        <end position="235"/>
    </location>
</feature>
<dbReference type="SMART" id="SM00360">
    <property type="entry name" value="RRM"/>
    <property type="match status" value="1"/>
</dbReference>
<evidence type="ECO:0000256" key="2">
    <source>
        <dbReference type="ARBA" id="ARBA00005991"/>
    </source>
</evidence>
<feature type="compositionally biased region" description="Low complexity" evidence="6">
    <location>
        <begin position="465"/>
        <end position="489"/>
    </location>
</feature>
<feature type="compositionally biased region" description="Low complexity" evidence="6">
    <location>
        <begin position="572"/>
        <end position="587"/>
    </location>
</feature>
<dbReference type="InterPro" id="IPR012677">
    <property type="entry name" value="Nucleotide-bd_a/b_plait_sf"/>
</dbReference>
<protein>
    <recommendedName>
        <fullName evidence="7">RRM domain-containing protein</fullName>
    </recommendedName>
</protein>
<dbReference type="GO" id="GO:0045727">
    <property type="term" value="P:positive regulation of translation"/>
    <property type="evidence" value="ECO:0007669"/>
    <property type="project" value="TreeGrafter"/>
</dbReference>
<comment type="subcellular location">
    <subcellularLocation>
        <location evidence="1">Nucleus</location>
    </subcellularLocation>
</comment>